<dbReference type="SUPFAM" id="SSF111369">
    <property type="entry name" value="HlyD-like secretion proteins"/>
    <property type="match status" value="1"/>
</dbReference>
<keyword evidence="2 3" id="KW-0175">Coiled coil</keyword>
<evidence type="ECO:0000256" key="2">
    <source>
        <dbReference type="ARBA" id="ARBA00023054"/>
    </source>
</evidence>
<evidence type="ECO:0000256" key="1">
    <source>
        <dbReference type="ARBA" id="ARBA00004196"/>
    </source>
</evidence>
<proteinExistence type="predicted"/>
<organism evidence="4 5">
    <name type="scientific">Maribrevibacterium harenarium</name>
    <dbReference type="NCBI Taxonomy" id="2589817"/>
    <lineage>
        <taxon>Bacteria</taxon>
        <taxon>Pseudomonadati</taxon>
        <taxon>Pseudomonadota</taxon>
        <taxon>Gammaproteobacteria</taxon>
        <taxon>Oceanospirillales</taxon>
        <taxon>Oceanospirillaceae</taxon>
        <taxon>Maribrevibacterium</taxon>
    </lineage>
</organism>
<comment type="caution">
    <text evidence="4">The sequence shown here is derived from an EMBL/GenBank/DDBJ whole genome shotgun (WGS) entry which is preliminary data.</text>
</comment>
<dbReference type="Gene3D" id="2.40.30.170">
    <property type="match status" value="1"/>
</dbReference>
<sequence length="619" mass="69434">MSQVNITELINRLRALRKRHYQSAPTIFWADFINIASVLCLAEGANVYRVGAEQNLTLSAESQQEYDSFNQQVRYIAPAEEATWLPDTVIRTLKNGFALYHDKSPLQEKPHWLCFRLTTDEPRVLLLKIPESQAARLSDVVLRGQLIADIATESPSAQQTAPVDRADSLSLLSVLPDMYAADSLALSAYALVNGLVAQCEDIDLAAVGWQRGEYVRMESISHFDNFENKADLVKLYEAALEEAADQQATLHLQHPDTTQGMITLAHEQLRRALGCDDLASMVIFDTQGQPLGSVLVVKMRGEIDANLIHSLSFVLSLLSSRLEDLKRQEGGIWLRVKHRTSQFLSKLFGSDWLWTKVISLILISLFSWLLFGSLSFRIQSNGEFLTDSTQLINSPQDGVVTEVFATVGDPVTENQILIQLEKQDLLLQLTELRAERQRYASEEDKARASNNIIETEIAKARGAQIEARIARVQLMLAETDIRTPISGILIEGERKDLQGAPVRKGDPMMKIARIEGIYLVLSVDERDIHFVEPGDTGEFALVSQPLDPLPFEVEKIIPVAVDGDQGGATFQIKAKLLTPAQPWWRPGMTGVAKIDKGYRPPYWVLGRKSYHQLRLLLWW</sequence>
<dbReference type="GO" id="GO:0030313">
    <property type="term" value="C:cell envelope"/>
    <property type="evidence" value="ECO:0007669"/>
    <property type="project" value="UniProtKB-SubCell"/>
</dbReference>
<keyword evidence="5" id="KW-1185">Reference proteome</keyword>
<comment type="subcellular location">
    <subcellularLocation>
        <location evidence="1">Cell envelope</location>
    </subcellularLocation>
</comment>
<dbReference type="OrthoDB" id="9806939at2"/>
<reference evidence="4 5" key="1">
    <citation type="submission" date="2019-06" db="EMBL/GenBank/DDBJ databases">
        <title>A novel bacterium of genus Marinomonas, isolated from coastal sand.</title>
        <authorList>
            <person name="Huang H."/>
            <person name="Mo K."/>
            <person name="Hu Y."/>
        </authorList>
    </citation>
    <scope>NUCLEOTIDE SEQUENCE [LARGE SCALE GENOMIC DNA]</scope>
    <source>
        <strain evidence="4 5">HB171799</strain>
    </source>
</reference>
<name>A0A501W9J4_9GAMM</name>
<gene>
    <name evidence="4" type="ORF">FJM67_15805</name>
</gene>
<evidence type="ECO:0000313" key="4">
    <source>
        <dbReference type="EMBL" id="TPE46623.1"/>
    </source>
</evidence>
<evidence type="ECO:0000313" key="5">
    <source>
        <dbReference type="Proteomes" id="UP000315901"/>
    </source>
</evidence>
<dbReference type="EMBL" id="VFRR01000055">
    <property type="protein sequence ID" value="TPE46623.1"/>
    <property type="molecule type" value="Genomic_DNA"/>
</dbReference>
<dbReference type="PANTHER" id="PTHR32347">
    <property type="entry name" value="EFFLUX SYSTEM COMPONENT YKNX-RELATED"/>
    <property type="match status" value="1"/>
</dbReference>
<dbReference type="RefSeq" id="WP_140591357.1">
    <property type="nucleotide sequence ID" value="NZ_VFRR01000055.1"/>
</dbReference>
<dbReference type="AlphaFoldDB" id="A0A501W9J4"/>
<accession>A0A501W9J4</accession>
<dbReference type="InterPro" id="IPR050465">
    <property type="entry name" value="UPF0194_transport"/>
</dbReference>
<feature type="coiled-coil region" evidence="3">
    <location>
        <begin position="422"/>
        <end position="449"/>
    </location>
</feature>
<evidence type="ECO:0000256" key="3">
    <source>
        <dbReference type="SAM" id="Coils"/>
    </source>
</evidence>
<protein>
    <submittedName>
        <fullName evidence="4">HlyD family efflux transporter periplasmic adaptor subunit</fullName>
    </submittedName>
</protein>
<dbReference type="Proteomes" id="UP000315901">
    <property type="component" value="Unassembled WGS sequence"/>
</dbReference>